<accession>A0A4P9W414</accession>
<name>A0A4P9W414_9FUNG</name>
<feature type="non-terminal residue" evidence="1">
    <location>
        <position position="1"/>
    </location>
</feature>
<dbReference type="EMBL" id="KZ997826">
    <property type="protein sequence ID" value="RKO86904.1"/>
    <property type="molecule type" value="Genomic_DNA"/>
</dbReference>
<organism evidence="1 2">
    <name type="scientific">Blyttiomyces helicus</name>
    <dbReference type="NCBI Taxonomy" id="388810"/>
    <lineage>
        <taxon>Eukaryota</taxon>
        <taxon>Fungi</taxon>
        <taxon>Fungi incertae sedis</taxon>
        <taxon>Chytridiomycota</taxon>
        <taxon>Chytridiomycota incertae sedis</taxon>
        <taxon>Chytridiomycetes</taxon>
        <taxon>Chytridiomycetes incertae sedis</taxon>
        <taxon>Blyttiomyces</taxon>
    </lineage>
</organism>
<dbReference type="InterPro" id="IPR017853">
    <property type="entry name" value="GH"/>
</dbReference>
<evidence type="ECO:0000313" key="1">
    <source>
        <dbReference type="EMBL" id="RKO86904.1"/>
    </source>
</evidence>
<proteinExistence type="predicted"/>
<dbReference type="AlphaFoldDB" id="A0A4P9W414"/>
<dbReference type="SUPFAM" id="SSF51445">
    <property type="entry name" value="(Trans)glycosidases"/>
    <property type="match status" value="1"/>
</dbReference>
<gene>
    <name evidence="1" type="ORF">BDK51DRAFT_24630</name>
</gene>
<dbReference type="Proteomes" id="UP000269721">
    <property type="component" value="Unassembled WGS sequence"/>
</dbReference>
<dbReference type="Gene3D" id="3.20.20.80">
    <property type="entry name" value="Glycosidases"/>
    <property type="match status" value="1"/>
</dbReference>
<dbReference type="OrthoDB" id="2338662at2759"/>
<reference evidence="2" key="1">
    <citation type="journal article" date="2018" name="Nat. Microbiol.">
        <title>Leveraging single-cell genomics to expand the fungal tree of life.</title>
        <authorList>
            <person name="Ahrendt S.R."/>
            <person name="Quandt C.A."/>
            <person name="Ciobanu D."/>
            <person name="Clum A."/>
            <person name="Salamov A."/>
            <person name="Andreopoulos B."/>
            <person name="Cheng J.F."/>
            <person name="Woyke T."/>
            <person name="Pelin A."/>
            <person name="Henrissat B."/>
            <person name="Reynolds N.K."/>
            <person name="Benny G.L."/>
            <person name="Smith M.E."/>
            <person name="James T.Y."/>
            <person name="Grigoriev I.V."/>
        </authorList>
    </citation>
    <scope>NUCLEOTIDE SEQUENCE [LARGE SCALE GENOMIC DNA]</scope>
</reference>
<evidence type="ECO:0008006" key="3">
    <source>
        <dbReference type="Google" id="ProtNLM"/>
    </source>
</evidence>
<sequence>YPILPFGYYVSWAVLLRNFTHLDVLVAQGVNIIQPVPPYPDLDLIEYLLDRCAEMGIWVQYSMRHTYRDEKTVRIEVERIRKKAAVVGWYTADEPDGTSDSPTLSRTATDLIHSLDPYRPVTLVLNCLSHDLPLYASTTDILMTDVYPIGINSTFSNVYHTPCNATYGCCGCDGCLGEVKDVRVRLDAYAEEIWKAGGRGRVPTWMVLQALGGESFWKR</sequence>
<evidence type="ECO:0000313" key="2">
    <source>
        <dbReference type="Proteomes" id="UP000269721"/>
    </source>
</evidence>
<protein>
    <recommendedName>
        <fullName evidence="3">Glycoside hydrolase superfamily</fullName>
    </recommendedName>
</protein>
<keyword evidence="2" id="KW-1185">Reference proteome</keyword>